<comment type="similarity">
    <text evidence="1">Belongs to the phosphoglycerate mutase family. BPG-dependent PGAM subfamily.</text>
</comment>
<reference evidence="7" key="2">
    <citation type="submission" date="2021-04" db="EMBL/GenBank/DDBJ databases">
        <authorList>
            <person name="Dong X."/>
        </authorList>
    </citation>
    <scope>NUCLEOTIDE SEQUENCE</scope>
    <source>
        <strain evidence="7">ZWT</strain>
    </source>
</reference>
<dbReference type="GO" id="GO:0004619">
    <property type="term" value="F:phosphoglycerate mutase activity"/>
    <property type="evidence" value="ECO:0007669"/>
    <property type="project" value="UniProtKB-EC"/>
</dbReference>
<feature type="binding site" evidence="6">
    <location>
        <position position="58"/>
    </location>
    <ligand>
        <name>substrate</name>
    </ligand>
</feature>
<dbReference type="RefSeq" id="WP_250858002.1">
    <property type="nucleotide sequence ID" value="NZ_JAGSOJ010000001.1"/>
</dbReference>
<dbReference type="PRINTS" id="PR00991">
    <property type="entry name" value="6PFRUCTKNASE"/>
</dbReference>
<comment type="caution">
    <text evidence="7">The sequence shown here is derived from an EMBL/GenBank/DDBJ whole genome shotgun (WGS) entry which is preliminary data.</text>
</comment>
<dbReference type="AlphaFoldDB" id="A0A9J6NZS3"/>
<dbReference type="Pfam" id="PF00300">
    <property type="entry name" value="His_Phos_1"/>
    <property type="match status" value="1"/>
</dbReference>
<keyword evidence="8" id="KW-1185">Reference proteome</keyword>
<protein>
    <recommendedName>
        <fullName evidence="2">phosphoglycerate mutase (2,3-diphosphoglycerate-dependent)</fullName>
        <ecNumber evidence="2">5.4.2.11</ecNumber>
    </recommendedName>
</protein>
<dbReference type="Gene3D" id="3.40.50.1240">
    <property type="entry name" value="Phosphoglycerate mutase-like"/>
    <property type="match status" value="1"/>
</dbReference>
<evidence type="ECO:0000256" key="2">
    <source>
        <dbReference type="ARBA" id="ARBA00012028"/>
    </source>
</evidence>
<evidence type="ECO:0000256" key="1">
    <source>
        <dbReference type="ARBA" id="ARBA00006717"/>
    </source>
</evidence>
<evidence type="ECO:0000256" key="4">
    <source>
        <dbReference type="ARBA" id="ARBA00023235"/>
    </source>
</evidence>
<feature type="binding site" evidence="6">
    <location>
        <position position="93"/>
    </location>
    <ligand>
        <name>substrate</name>
    </ligand>
</feature>
<evidence type="ECO:0000256" key="5">
    <source>
        <dbReference type="PIRSR" id="PIRSR613078-1"/>
    </source>
</evidence>
<feature type="active site" description="Proton donor/acceptor" evidence="5">
    <location>
        <position position="82"/>
    </location>
</feature>
<dbReference type="CDD" id="cd07067">
    <property type="entry name" value="HP_PGM_like"/>
    <property type="match status" value="1"/>
</dbReference>
<dbReference type="EMBL" id="JAGSOJ010000001">
    <property type="protein sequence ID" value="MCM1989117.1"/>
    <property type="molecule type" value="Genomic_DNA"/>
</dbReference>
<evidence type="ECO:0000256" key="3">
    <source>
        <dbReference type="ARBA" id="ARBA00023152"/>
    </source>
</evidence>
<dbReference type="SUPFAM" id="SSF53254">
    <property type="entry name" value="Phosphoglycerate mutase-like"/>
    <property type="match status" value="1"/>
</dbReference>
<dbReference type="InterPro" id="IPR001345">
    <property type="entry name" value="PG/BPGM_mutase_AS"/>
</dbReference>
<dbReference type="InterPro" id="IPR005952">
    <property type="entry name" value="Phosphogly_mut1"/>
</dbReference>
<name>A0A9J6NZS3_9CLOT</name>
<keyword evidence="4" id="KW-0413">Isomerase</keyword>
<feature type="active site" description="Tele-phosphohistidine intermediate" evidence="5">
    <location>
        <position position="9"/>
    </location>
</feature>
<dbReference type="PANTHER" id="PTHR11931">
    <property type="entry name" value="PHOSPHOGLYCERATE MUTASE"/>
    <property type="match status" value="1"/>
</dbReference>
<dbReference type="InterPro" id="IPR003094">
    <property type="entry name" value="6Pfruct_kin"/>
</dbReference>
<keyword evidence="3" id="KW-0324">Glycolysis</keyword>
<dbReference type="PROSITE" id="PS00175">
    <property type="entry name" value="PG_MUTASE"/>
    <property type="match status" value="1"/>
</dbReference>
<dbReference type="InterPro" id="IPR013078">
    <property type="entry name" value="His_Pase_superF_clade-1"/>
</dbReference>
<evidence type="ECO:0000313" key="8">
    <source>
        <dbReference type="Proteomes" id="UP001056429"/>
    </source>
</evidence>
<dbReference type="GO" id="GO:0005524">
    <property type="term" value="F:ATP binding"/>
    <property type="evidence" value="ECO:0007669"/>
    <property type="project" value="InterPro"/>
</dbReference>
<dbReference type="GO" id="GO:0006003">
    <property type="term" value="P:fructose 2,6-bisphosphate metabolic process"/>
    <property type="evidence" value="ECO:0007669"/>
    <property type="project" value="InterPro"/>
</dbReference>
<reference evidence="7" key="1">
    <citation type="journal article" date="2021" name="mSystems">
        <title>Bacteria and Archaea Synergistically Convert Glycine Betaine to Biogenic Methane in the Formosa Cold Seep of the South China Sea.</title>
        <authorList>
            <person name="Li L."/>
            <person name="Zhang W."/>
            <person name="Zhang S."/>
            <person name="Song L."/>
            <person name="Sun Q."/>
            <person name="Zhang H."/>
            <person name="Xiang H."/>
            <person name="Dong X."/>
        </authorList>
    </citation>
    <scope>NUCLEOTIDE SEQUENCE</scope>
    <source>
        <strain evidence="7">ZWT</strain>
    </source>
</reference>
<dbReference type="GO" id="GO:0006096">
    <property type="term" value="P:glycolytic process"/>
    <property type="evidence" value="ECO:0007669"/>
    <property type="project" value="UniProtKB-KW"/>
</dbReference>
<organism evidence="7 8">
    <name type="scientific">Oceanirhabdus seepicola</name>
    <dbReference type="NCBI Taxonomy" id="2828781"/>
    <lineage>
        <taxon>Bacteria</taxon>
        <taxon>Bacillati</taxon>
        <taxon>Bacillota</taxon>
        <taxon>Clostridia</taxon>
        <taxon>Eubacteriales</taxon>
        <taxon>Clostridiaceae</taxon>
        <taxon>Oceanirhabdus</taxon>
    </lineage>
</organism>
<feature type="binding site" evidence="6">
    <location>
        <begin position="8"/>
        <end position="15"/>
    </location>
    <ligand>
        <name>substrate</name>
    </ligand>
</feature>
<evidence type="ECO:0000256" key="6">
    <source>
        <dbReference type="PIRSR" id="PIRSR613078-2"/>
    </source>
</evidence>
<proteinExistence type="inferred from homology"/>
<dbReference type="InterPro" id="IPR029033">
    <property type="entry name" value="His_PPase_superfam"/>
</dbReference>
<sequence>MSEVFIVRHGETDYNVQKRYCGSSEVDLNSKGMEQARALSDKLREHNIDIIITSSMKRAIQTASIIAEELNKSVVTVNGIHERCVGVYEGLTKEEVQEKYPELWAQKCTRTYDAAPDNGETIKEVEERVFEAINKLREEYSGQKILVVTHGFISRVINKYFNKVEEDEFYNFAMDNCDICKFEFSE</sequence>
<dbReference type="EC" id="5.4.2.11" evidence="2"/>
<accession>A0A9J6NZS3</accession>
<dbReference type="SMART" id="SM00855">
    <property type="entry name" value="PGAM"/>
    <property type="match status" value="1"/>
</dbReference>
<gene>
    <name evidence="7" type="ORF">KDK92_05145</name>
</gene>
<evidence type="ECO:0000313" key="7">
    <source>
        <dbReference type="EMBL" id="MCM1989117.1"/>
    </source>
</evidence>
<dbReference type="Proteomes" id="UP001056429">
    <property type="component" value="Unassembled WGS sequence"/>
</dbReference>
<dbReference type="PIRSF" id="PIRSF000709">
    <property type="entry name" value="6PFK_2-Ptase"/>
    <property type="match status" value="1"/>
</dbReference>